<dbReference type="RefSeq" id="WP_289266696.1">
    <property type="nucleotide sequence ID" value="NZ_OX365700.1"/>
</dbReference>
<protein>
    <recommendedName>
        <fullName evidence="4">EfeO-type cupredoxin-like domain-containing protein</fullName>
    </recommendedName>
</protein>
<sequence>MKIRGHTTPVLAVPLALAAVTLLGMGAREAFAQAPGMGAPPSKVEITIKDRQHGYETMGLTMPSHETTIVVRNLNTVTHGFASRLFKDLPVRMEGGTEVRGKNFTSFHVEPGKTLTLHFATAPSNFDPATGGAESIRHALWCDIHPEVKGELYVIETRGEIGGG</sequence>
<accession>A0AA86K4L6</accession>
<feature type="signal peptide" evidence="1">
    <location>
        <begin position="1"/>
        <end position="32"/>
    </location>
</feature>
<evidence type="ECO:0000313" key="2">
    <source>
        <dbReference type="EMBL" id="CAI4029659.1"/>
    </source>
</evidence>
<organism evidence="2 3">
    <name type="scientific">Nitrospira tepida</name>
    <dbReference type="NCBI Taxonomy" id="2973512"/>
    <lineage>
        <taxon>Bacteria</taxon>
        <taxon>Pseudomonadati</taxon>
        <taxon>Nitrospirota</taxon>
        <taxon>Nitrospiria</taxon>
        <taxon>Nitrospirales</taxon>
        <taxon>Nitrospiraceae</taxon>
        <taxon>Nitrospira</taxon>
    </lineage>
</organism>
<name>A0AA86K4L6_9BACT</name>
<reference evidence="2" key="1">
    <citation type="submission" date="2022-10" db="EMBL/GenBank/DDBJ databases">
        <authorList>
            <person name="Koch H."/>
        </authorList>
    </citation>
    <scope>NUCLEOTIDE SEQUENCE</scope>
    <source>
        <strain evidence="2">DNF</strain>
    </source>
</reference>
<evidence type="ECO:0000313" key="3">
    <source>
        <dbReference type="Proteomes" id="UP001179121"/>
    </source>
</evidence>
<dbReference type="Proteomes" id="UP001179121">
    <property type="component" value="Chromosome"/>
</dbReference>
<keyword evidence="3" id="KW-1185">Reference proteome</keyword>
<dbReference type="EMBL" id="OX365700">
    <property type="protein sequence ID" value="CAI4029659.1"/>
    <property type="molecule type" value="Genomic_DNA"/>
</dbReference>
<proteinExistence type="predicted"/>
<feature type="chain" id="PRO_5041662654" description="EfeO-type cupredoxin-like domain-containing protein" evidence="1">
    <location>
        <begin position="33"/>
        <end position="164"/>
    </location>
</feature>
<dbReference type="KEGG" id="nti:DNFV4_00077"/>
<evidence type="ECO:0008006" key="4">
    <source>
        <dbReference type="Google" id="ProtNLM"/>
    </source>
</evidence>
<evidence type="ECO:0000256" key="1">
    <source>
        <dbReference type="SAM" id="SignalP"/>
    </source>
</evidence>
<gene>
    <name evidence="2" type="ORF">DNFV4_00077</name>
</gene>
<dbReference type="AlphaFoldDB" id="A0AA86K4L6"/>
<keyword evidence="1" id="KW-0732">Signal</keyword>